<dbReference type="InterPro" id="IPR006162">
    <property type="entry name" value="Ppantetheine_attach_site"/>
</dbReference>
<dbReference type="Gene3D" id="1.10.1200.10">
    <property type="entry name" value="ACP-like"/>
    <property type="match status" value="1"/>
</dbReference>
<dbReference type="PROSITE" id="PS50075">
    <property type="entry name" value="CARRIER"/>
    <property type="match status" value="1"/>
</dbReference>
<dbReference type="Pfam" id="PF00550">
    <property type="entry name" value="PP-binding"/>
    <property type="match status" value="1"/>
</dbReference>
<dbReference type="InterPro" id="IPR009081">
    <property type="entry name" value="PP-bd_ACP"/>
</dbReference>
<name>A0ABV7EI90_9GAMM</name>
<evidence type="ECO:0000313" key="5">
    <source>
        <dbReference type="Proteomes" id="UP001595462"/>
    </source>
</evidence>
<sequence length="80" mass="8732">MASYDDIYGELRTLLAAYVPAGKTIEPDSLLVDDLGLDSMQTMEMVMDMEDQLDMAIPLNLLPDVQTVDDLVKALAQVAA</sequence>
<keyword evidence="2" id="KW-0597">Phosphoprotein</keyword>
<dbReference type="Proteomes" id="UP001595462">
    <property type="component" value="Unassembled WGS sequence"/>
</dbReference>
<dbReference type="RefSeq" id="WP_006913137.1">
    <property type="nucleotide sequence ID" value="NZ_JBHRSS010000001.1"/>
</dbReference>
<gene>
    <name evidence="4" type="ORF">ACFOSU_00890</name>
</gene>
<dbReference type="PROSITE" id="PS00012">
    <property type="entry name" value="PHOSPHOPANTETHEINE"/>
    <property type="match status" value="1"/>
</dbReference>
<dbReference type="InterPro" id="IPR036736">
    <property type="entry name" value="ACP-like_sf"/>
</dbReference>
<evidence type="ECO:0000256" key="2">
    <source>
        <dbReference type="ARBA" id="ARBA00022553"/>
    </source>
</evidence>
<feature type="domain" description="Carrier" evidence="3">
    <location>
        <begin position="2"/>
        <end position="79"/>
    </location>
</feature>
<proteinExistence type="predicted"/>
<dbReference type="SUPFAM" id="SSF47336">
    <property type="entry name" value="ACP-like"/>
    <property type="match status" value="1"/>
</dbReference>
<reference evidence="5" key="1">
    <citation type="journal article" date="2019" name="Int. J. Syst. Evol. Microbiol.">
        <title>The Global Catalogue of Microorganisms (GCM) 10K type strain sequencing project: providing services to taxonomists for standard genome sequencing and annotation.</title>
        <authorList>
            <consortium name="The Broad Institute Genomics Platform"/>
            <consortium name="The Broad Institute Genome Sequencing Center for Infectious Disease"/>
            <person name="Wu L."/>
            <person name="Ma J."/>
        </authorList>
    </citation>
    <scope>NUCLEOTIDE SEQUENCE [LARGE SCALE GENOMIC DNA]</scope>
    <source>
        <strain evidence="5">KCTC 52640</strain>
    </source>
</reference>
<keyword evidence="5" id="KW-1185">Reference proteome</keyword>
<organism evidence="4 5">
    <name type="scientific">Salinisphaera aquimarina</name>
    <dbReference type="NCBI Taxonomy" id="2094031"/>
    <lineage>
        <taxon>Bacteria</taxon>
        <taxon>Pseudomonadati</taxon>
        <taxon>Pseudomonadota</taxon>
        <taxon>Gammaproteobacteria</taxon>
        <taxon>Salinisphaerales</taxon>
        <taxon>Salinisphaeraceae</taxon>
        <taxon>Salinisphaera</taxon>
    </lineage>
</organism>
<evidence type="ECO:0000256" key="1">
    <source>
        <dbReference type="ARBA" id="ARBA00022450"/>
    </source>
</evidence>
<comment type="caution">
    <text evidence="4">The sequence shown here is derived from an EMBL/GenBank/DDBJ whole genome shotgun (WGS) entry which is preliminary data.</text>
</comment>
<evidence type="ECO:0000259" key="3">
    <source>
        <dbReference type="PROSITE" id="PS50075"/>
    </source>
</evidence>
<keyword evidence="1" id="KW-0596">Phosphopantetheine</keyword>
<evidence type="ECO:0000313" key="4">
    <source>
        <dbReference type="EMBL" id="MFC3102442.1"/>
    </source>
</evidence>
<accession>A0ABV7EI90</accession>
<protein>
    <submittedName>
        <fullName evidence="4">Acyl carrier protein</fullName>
    </submittedName>
</protein>
<dbReference type="EMBL" id="JBHRSS010000001">
    <property type="protein sequence ID" value="MFC3102442.1"/>
    <property type="molecule type" value="Genomic_DNA"/>
</dbReference>